<evidence type="ECO:0008006" key="3">
    <source>
        <dbReference type="Google" id="ProtNLM"/>
    </source>
</evidence>
<comment type="caution">
    <text evidence="1">The sequence shown here is derived from an EMBL/GenBank/DDBJ whole genome shotgun (WGS) entry which is preliminary data.</text>
</comment>
<accession>A0A415EQR2</accession>
<protein>
    <recommendedName>
        <fullName evidence="3">GIY-YIG domain-containing protein</fullName>
    </recommendedName>
</protein>
<evidence type="ECO:0000313" key="1">
    <source>
        <dbReference type="EMBL" id="RHK05652.1"/>
    </source>
</evidence>
<dbReference type="Proteomes" id="UP000286288">
    <property type="component" value="Unassembled WGS sequence"/>
</dbReference>
<sequence>MIKKYNYIISEKNFSKHFFLSELLDSNCAEIPPKNGIYVVEFLEDVIVLNELSMSYNYIDGVAVKQYPVTDLLKKFQTGDKKTLYIGKADKTSTLRTRVRSLIKYGVMRDKKHVGGKAIWQIQNPYNLSLRYCTCQNSSEIEKQLLKNYKKAYGEYPLANFRS</sequence>
<name>A0A415EQR2_ENTCA</name>
<gene>
    <name evidence="1" type="ORF">DW084_12970</name>
</gene>
<evidence type="ECO:0000313" key="2">
    <source>
        <dbReference type="Proteomes" id="UP000286288"/>
    </source>
</evidence>
<organism evidence="1 2">
    <name type="scientific">Enterococcus casseliflavus</name>
    <name type="common">Enterococcus flavescens</name>
    <dbReference type="NCBI Taxonomy" id="37734"/>
    <lineage>
        <taxon>Bacteria</taxon>
        <taxon>Bacillati</taxon>
        <taxon>Bacillota</taxon>
        <taxon>Bacilli</taxon>
        <taxon>Lactobacillales</taxon>
        <taxon>Enterococcaceae</taxon>
        <taxon>Enterococcus</taxon>
    </lineage>
</organism>
<proteinExistence type="predicted"/>
<reference evidence="1 2" key="1">
    <citation type="submission" date="2018-08" db="EMBL/GenBank/DDBJ databases">
        <title>A genome reference for cultivated species of the human gut microbiota.</title>
        <authorList>
            <person name="Zou Y."/>
            <person name="Xue W."/>
            <person name="Luo G."/>
        </authorList>
    </citation>
    <scope>NUCLEOTIDE SEQUENCE [LARGE SCALE GENOMIC DNA]</scope>
    <source>
        <strain evidence="1 2">AF48-16</strain>
    </source>
</reference>
<dbReference type="AlphaFoldDB" id="A0A415EQR2"/>
<dbReference type="EMBL" id="QRMZ01000017">
    <property type="protein sequence ID" value="RHK05652.1"/>
    <property type="molecule type" value="Genomic_DNA"/>
</dbReference>
<dbReference type="RefSeq" id="WP_151195987.1">
    <property type="nucleotide sequence ID" value="NZ_JAMWTD010000006.1"/>
</dbReference>